<dbReference type="GO" id="GO:0005524">
    <property type="term" value="F:ATP binding"/>
    <property type="evidence" value="ECO:0007669"/>
    <property type="project" value="UniProtKB-KW"/>
</dbReference>
<feature type="transmembrane region" description="Helical" evidence="24">
    <location>
        <begin position="958"/>
        <end position="979"/>
    </location>
</feature>
<keyword evidence="6" id="KW-0597">Phosphoprotein</keyword>
<name>A0A9P4V2L8_9PLEO</name>
<feature type="transmembrane region" description="Helical" evidence="24">
    <location>
        <begin position="331"/>
        <end position="352"/>
    </location>
</feature>
<dbReference type="Pfam" id="PF13246">
    <property type="entry name" value="Cation_ATPase"/>
    <property type="match status" value="1"/>
</dbReference>
<gene>
    <name evidence="26" type="ORF">EJ04DRAFT_512558</name>
</gene>
<keyword evidence="7 24" id="KW-0812">Transmembrane</keyword>
<dbReference type="SFLD" id="SFLDG00002">
    <property type="entry name" value="C1.7:_P-type_atpase_like"/>
    <property type="match status" value="1"/>
</dbReference>
<proteinExistence type="inferred from homology"/>
<keyword evidence="13" id="KW-1278">Translocase</keyword>
<feature type="compositionally biased region" description="Basic and acidic residues" evidence="23">
    <location>
        <begin position="500"/>
        <end position="511"/>
    </location>
</feature>
<keyword evidence="4" id="KW-1003">Cell membrane</keyword>
<dbReference type="GO" id="GO:0006813">
    <property type="term" value="P:potassium ion transport"/>
    <property type="evidence" value="ECO:0007669"/>
    <property type="project" value="UniProtKB-KW"/>
</dbReference>
<comment type="similarity">
    <text evidence="19">Belongs to the cation transport ATPase (P-type) (TC 3.A.3) family. Type IID subfamily.</text>
</comment>
<evidence type="ECO:0000256" key="8">
    <source>
        <dbReference type="ARBA" id="ARBA00022723"/>
    </source>
</evidence>
<evidence type="ECO:0000256" key="6">
    <source>
        <dbReference type="ARBA" id="ARBA00022553"/>
    </source>
</evidence>
<feature type="transmembrane region" description="Helical" evidence="24">
    <location>
        <begin position="871"/>
        <end position="888"/>
    </location>
</feature>
<evidence type="ECO:0000256" key="13">
    <source>
        <dbReference type="ARBA" id="ARBA00022967"/>
    </source>
</evidence>
<dbReference type="InterPro" id="IPR059000">
    <property type="entry name" value="ATPase_P-type_domA"/>
</dbReference>
<evidence type="ECO:0000313" key="27">
    <source>
        <dbReference type="Proteomes" id="UP000799444"/>
    </source>
</evidence>
<dbReference type="InterPro" id="IPR036412">
    <property type="entry name" value="HAD-like_sf"/>
</dbReference>
<keyword evidence="17 24" id="KW-0472">Membrane</keyword>
<dbReference type="PRINTS" id="PR00120">
    <property type="entry name" value="HATPASE"/>
</dbReference>
<dbReference type="InterPro" id="IPR023214">
    <property type="entry name" value="HAD_sf"/>
</dbReference>
<evidence type="ECO:0000256" key="9">
    <source>
        <dbReference type="ARBA" id="ARBA00022741"/>
    </source>
</evidence>
<comment type="catalytic activity">
    <reaction evidence="21">
        <text>K(+)(in) + ATP + H2O = K(+)(out) + ADP + phosphate + H(+)</text>
        <dbReference type="Rhea" id="RHEA:75815"/>
        <dbReference type="ChEBI" id="CHEBI:15377"/>
        <dbReference type="ChEBI" id="CHEBI:15378"/>
        <dbReference type="ChEBI" id="CHEBI:29103"/>
        <dbReference type="ChEBI" id="CHEBI:30616"/>
        <dbReference type="ChEBI" id="CHEBI:43474"/>
        <dbReference type="ChEBI" id="CHEBI:456216"/>
    </reaction>
</comment>
<dbReference type="PROSITE" id="PS00154">
    <property type="entry name" value="ATPASE_E1_E2"/>
    <property type="match status" value="1"/>
</dbReference>
<reference evidence="26" key="1">
    <citation type="journal article" date="2020" name="Stud. Mycol.">
        <title>101 Dothideomycetes genomes: a test case for predicting lifestyles and emergence of pathogens.</title>
        <authorList>
            <person name="Haridas S."/>
            <person name="Albert R."/>
            <person name="Binder M."/>
            <person name="Bloem J."/>
            <person name="Labutti K."/>
            <person name="Salamov A."/>
            <person name="Andreopoulos B."/>
            <person name="Baker S."/>
            <person name="Barry K."/>
            <person name="Bills G."/>
            <person name="Bluhm B."/>
            <person name="Cannon C."/>
            <person name="Castanera R."/>
            <person name="Culley D."/>
            <person name="Daum C."/>
            <person name="Ezra D."/>
            <person name="Gonzalez J."/>
            <person name="Henrissat B."/>
            <person name="Kuo A."/>
            <person name="Liang C."/>
            <person name="Lipzen A."/>
            <person name="Lutzoni F."/>
            <person name="Magnuson J."/>
            <person name="Mondo S."/>
            <person name="Nolan M."/>
            <person name="Ohm R."/>
            <person name="Pangilinan J."/>
            <person name="Park H.-J."/>
            <person name="Ramirez L."/>
            <person name="Alfaro M."/>
            <person name="Sun H."/>
            <person name="Tritt A."/>
            <person name="Yoshinaga Y."/>
            <person name="Zwiers L.-H."/>
            <person name="Turgeon B."/>
            <person name="Goodwin S."/>
            <person name="Spatafora J."/>
            <person name="Crous P."/>
            <person name="Grigoriev I."/>
        </authorList>
    </citation>
    <scope>NUCLEOTIDE SEQUENCE</scope>
    <source>
        <strain evidence="26">CBS 125425</strain>
    </source>
</reference>
<keyword evidence="10" id="KW-0067">ATP-binding</keyword>
<comment type="cofactor">
    <cofactor evidence="1">
        <name>Mg(2+)</name>
        <dbReference type="ChEBI" id="CHEBI:18420"/>
    </cofactor>
</comment>
<dbReference type="InterPro" id="IPR006414">
    <property type="entry name" value="P-type_ATPase_IID"/>
</dbReference>
<dbReference type="GO" id="GO:0008554">
    <property type="term" value="F:P-type sodium transporter activity"/>
    <property type="evidence" value="ECO:0007669"/>
    <property type="project" value="UniProtKB-EC"/>
</dbReference>
<dbReference type="GO" id="GO:0046872">
    <property type="term" value="F:metal ion binding"/>
    <property type="evidence" value="ECO:0007669"/>
    <property type="project" value="UniProtKB-KW"/>
</dbReference>
<feature type="transmembrane region" description="Helical" evidence="24">
    <location>
        <begin position="917"/>
        <end position="938"/>
    </location>
</feature>
<dbReference type="Pfam" id="PF00122">
    <property type="entry name" value="E1-E2_ATPase"/>
    <property type="match status" value="1"/>
</dbReference>
<dbReference type="InterPro" id="IPR008250">
    <property type="entry name" value="ATPase_P-typ_transduc_dom_A_sf"/>
</dbReference>
<dbReference type="AlphaFoldDB" id="A0A9P4V2L8"/>
<keyword evidence="11" id="KW-0460">Magnesium</keyword>
<dbReference type="Gene3D" id="2.70.150.10">
    <property type="entry name" value="Calcium-transporting ATPase, cytoplasmic transduction domain A"/>
    <property type="match status" value="1"/>
</dbReference>
<organism evidence="26 27">
    <name type="scientific">Polyplosphaeria fusca</name>
    <dbReference type="NCBI Taxonomy" id="682080"/>
    <lineage>
        <taxon>Eukaryota</taxon>
        <taxon>Fungi</taxon>
        <taxon>Dikarya</taxon>
        <taxon>Ascomycota</taxon>
        <taxon>Pezizomycotina</taxon>
        <taxon>Dothideomycetes</taxon>
        <taxon>Pleosporomycetidae</taxon>
        <taxon>Pleosporales</taxon>
        <taxon>Tetraplosphaeriaceae</taxon>
        <taxon>Polyplosphaeria</taxon>
    </lineage>
</organism>
<evidence type="ECO:0000256" key="24">
    <source>
        <dbReference type="SAM" id="Phobius"/>
    </source>
</evidence>
<evidence type="ECO:0000256" key="10">
    <source>
        <dbReference type="ARBA" id="ARBA00022840"/>
    </source>
</evidence>
<dbReference type="FunFam" id="3.40.50.1000:FF:000001">
    <property type="entry name" value="Phospholipid-transporting ATPase IC"/>
    <property type="match status" value="1"/>
</dbReference>
<accession>A0A9P4V2L8</accession>
<dbReference type="InterPro" id="IPR006068">
    <property type="entry name" value="ATPase_P-typ_cation-transptr_C"/>
</dbReference>
<dbReference type="InterPro" id="IPR001757">
    <property type="entry name" value="P_typ_ATPase"/>
</dbReference>
<dbReference type="PRINTS" id="PR00119">
    <property type="entry name" value="CATATPASE"/>
</dbReference>
<dbReference type="EMBL" id="ML996149">
    <property type="protein sequence ID" value="KAF2734308.1"/>
    <property type="molecule type" value="Genomic_DNA"/>
</dbReference>
<feature type="compositionally biased region" description="Low complexity" evidence="23">
    <location>
        <begin position="29"/>
        <end position="42"/>
    </location>
</feature>
<feature type="domain" description="Cation-transporting P-type ATPase N-terminal" evidence="25">
    <location>
        <begin position="56"/>
        <end position="130"/>
    </location>
</feature>
<dbReference type="SUPFAM" id="SSF81665">
    <property type="entry name" value="Calcium ATPase, transmembrane domain M"/>
    <property type="match status" value="1"/>
</dbReference>
<dbReference type="SUPFAM" id="SSF81653">
    <property type="entry name" value="Calcium ATPase, transduction domain A"/>
    <property type="match status" value="1"/>
</dbReference>
<dbReference type="SUPFAM" id="SSF81660">
    <property type="entry name" value="Metal cation-transporting ATPase, ATP-binding domain N"/>
    <property type="match status" value="1"/>
</dbReference>
<dbReference type="Gene3D" id="3.40.1110.10">
    <property type="entry name" value="Calcium-transporting ATPase, cytoplasmic domain N"/>
    <property type="match status" value="1"/>
</dbReference>
<keyword evidence="18" id="KW-0739">Sodium transport</keyword>
<dbReference type="InterPro" id="IPR023299">
    <property type="entry name" value="ATPase_P-typ_cyto_dom_N"/>
</dbReference>
<dbReference type="NCBIfam" id="TIGR01523">
    <property type="entry name" value="ATPase-IID_K-Na"/>
    <property type="match status" value="1"/>
</dbReference>
<comment type="subcellular location">
    <subcellularLocation>
        <location evidence="2">Cell membrane</location>
        <topology evidence="2">Multi-pass membrane protein</topology>
    </subcellularLocation>
</comment>
<feature type="transmembrane region" description="Helical" evidence="24">
    <location>
        <begin position="134"/>
        <end position="153"/>
    </location>
</feature>
<feature type="transmembrane region" description="Helical" evidence="24">
    <location>
        <begin position="1044"/>
        <end position="1061"/>
    </location>
</feature>
<dbReference type="SFLD" id="SFLDF00027">
    <property type="entry name" value="p-type_atpase"/>
    <property type="match status" value="1"/>
</dbReference>
<feature type="region of interest" description="Disordered" evidence="23">
    <location>
        <begin position="490"/>
        <end position="539"/>
    </location>
</feature>
<evidence type="ECO:0000259" key="25">
    <source>
        <dbReference type="SMART" id="SM00831"/>
    </source>
</evidence>
<evidence type="ECO:0000256" key="1">
    <source>
        <dbReference type="ARBA" id="ARBA00001946"/>
    </source>
</evidence>
<dbReference type="SMART" id="SM00831">
    <property type="entry name" value="Cation_ATPase_N"/>
    <property type="match status" value="1"/>
</dbReference>
<evidence type="ECO:0000313" key="26">
    <source>
        <dbReference type="EMBL" id="KAF2734308.1"/>
    </source>
</evidence>
<evidence type="ECO:0000256" key="17">
    <source>
        <dbReference type="ARBA" id="ARBA00023136"/>
    </source>
</evidence>
<dbReference type="GO" id="GO:0005886">
    <property type="term" value="C:plasma membrane"/>
    <property type="evidence" value="ECO:0007669"/>
    <property type="project" value="UniProtKB-SubCell"/>
</dbReference>
<dbReference type="Pfam" id="PF00690">
    <property type="entry name" value="Cation_ATPase_N"/>
    <property type="match status" value="1"/>
</dbReference>
<comment type="caution">
    <text evidence="26">The sequence shown here is derived from an EMBL/GenBank/DDBJ whole genome shotgun (WGS) entry which is preliminary data.</text>
</comment>
<dbReference type="SFLD" id="SFLDS00003">
    <property type="entry name" value="Haloacid_Dehalogenase"/>
    <property type="match status" value="1"/>
</dbReference>
<feature type="transmembrane region" description="Helical" evidence="24">
    <location>
        <begin position="1012"/>
        <end position="1032"/>
    </location>
</feature>
<dbReference type="Pfam" id="PF00689">
    <property type="entry name" value="Cation_ATPase_C"/>
    <property type="match status" value="1"/>
</dbReference>
<feature type="compositionally biased region" description="Polar residues" evidence="23">
    <location>
        <begin position="516"/>
        <end position="536"/>
    </location>
</feature>
<sequence length="1107" mass="120223">MGEENCLPTVEESTEPPICAQRPANLDGTSTIPHPHSHSSPRSTDREHDSPPWLNRPHTLTATQVAEELGVDVHTGLGSEEAESRLRQYGPNKVKGAEGLSLWGILLRQVSNSLTLVLVITMGLSFGINDYIEGSVITAVIVLNIVVGFVQDYKAERTIMSLMKLTAPESKVLRNGNVEKIKAIGVVPGDVVHLNVGDIVPADIRLVDGLNAYTDEAMLTGESLPVEKTPALTFDDEELPTGDRTNLAYSGSKMTSGRCTGIVVATGMQSEVGKIAHMLRQSEAEKRILEKEKNMSPSGKFFSKALRKTWTSIKSILGLVGTPLQITLSKFALLLFALAILLAIIVFSTAKFKVGGEVLIYGICVAVAVIPESLIAVLTITIAVGGKAMAKSNVIIRVQSAIEAVGGVTNICSDKTGTLTQGRMISRKALVPGAGALVVHETTDPYNPRSGYVTLDDERIDTDDFTPNPLLKTFLRTIALCNLSTIEPAFDSSQTTDDEGPSKESKDRVAADDDASTQMSATLTRPTTASSDTRISSDVPWKAAGEPTEIALHVLAMRFNMGKSDVLTQRNITLAAEFPFDSTVKKMTVVYKDDESGQLDVHTKGATEYVLPCLKLSEGQKEKILQNAETMAQDGLRVLCIAHKTLPGDTDLTERQSIEHDLGYIGLVAIYDPPRQETAGAVRECQIAGITVHMLTGDHPGTAKAIAREVGILDSSAPNRPDDPAVMVAKDFDRMTDEQIDALPELPLVVARCSPSTKVKMVAALHRRKKFCVMTGDGVNDSPALKNADVGMAMGTGSDVAKDAAKMVLTDDNFASIVKAIEEGRRLFDNIQKFLMHLLISNIAQVILLLIGLSFKDSENHSVFPLSPIEILWANLITSSFLAIGLGLEESQSDSMFRPPHDMAIGVFTKELIVDKFIYGFFMGSLCLASFSIVAYVGPGSGNLGRACNEDWNDSCAVVYRARATTYATLTLLLLITAWEVKHFSRSLFNLYPNAKAPPGLSVFSTVWRNRFLFWAVTAGFSIMFPIIYIPIINRQVFKHGAIGWEWGVSFACVVVYISAIESWKAIKRRFGIGSGKNRVLSREDAEMRVGLPQNQVIEGREPRGEK</sequence>
<evidence type="ECO:0000256" key="7">
    <source>
        <dbReference type="ARBA" id="ARBA00022692"/>
    </source>
</evidence>
<keyword evidence="8" id="KW-0479">Metal-binding</keyword>
<keyword evidence="16" id="KW-0406">Ion transport</keyword>
<dbReference type="Gene3D" id="1.20.1110.10">
    <property type="entry name" value="Calcium-transporting ATPase, transmembrane domain"/>
    <property type="match status" value="2"/>
</dbReference>
<evidence type="ECO:0000256" key="5">
    <source>
        <dbReference type="ARBA" id="ARBA00022538"/>
    </source>
</evidence>
<evidence type="ECO:0000256" key="11">
    <source>
        <dbReference type="ARBA" id="ARBA00022842"/>
    </source>
</evidence>
<dbReference type="NCBIfam" id="TIGR01494">
    <property type="entry name" value="ATPase_P-type"/>
    <property type="match status" value="2"/>
</dbReference>
<dbReference type="Pfam" id="PF08282">
    <property type="entry name" value="Hydrolase_3"/>
    <property type="match status" value="1"/>
</dbReference>
<keyword evidence="5" id="KW-0633">Potassium transport</keyword>
<keyword evidence="12" id="KW-0630">Potassium</keyword>
<keyword evidence="9" id="KW-0547">Nucleotide-binding</keyword>
<dbReference type="GO" id="GO:0016887">
    <property type="term" value="F:ATP hydrolysis activity"/>
    <property type="evidence" value="ECO:0007669"/>
    <property type="project" value="InterPro"/>
</dbReference>
<feature type="transmembrane region" description="Helical" evidence="24">
    <location>
        <begin position="834"/>
        <end position="855"/>
    </location>
</feature>
<dbReference type="SUPFAM" id="SSF56784">
    <property type="entry name" value="HAD-like"/>
    <property type="match status" value="1"/>
</dbReference>
<evidence type="ECO:0000256" key="21">
    <source>
        <dbReference type="ARBA" id="ARBA00048599"/>
    </source>
</evidence>
<evidence type="ECO:0000256" key="12">
    <source>
        <dbReference type="ARBA" id="ARBA00022958"/>
    </source>
</evidence>
<evidence type="ECO:0000256" key="4">
    <source>
        <dbReference type="ARBA" id="ARBA00022475"/>
    </source>
</evidence>
<dbReference type="OrthoDB" id="3352408at2759"/>
<evidence type="ECO:0000256" key="19">
    <source>
        <dbReference type="ARBA" id="ARBA00035017"/>
    </source>
</evidence>
<keyword evidence="3" id="KW-0813">Transport</keyword>
<dbReference type="FunFam" id="1.20.1110.10:FF:000015">
    <property type="entry name" value="Sodium ion P-type ATPase"/>
    <property type="match status" value="1"/>
</dbReference>
<dbReference type="InterPro" id="IPR023298">
    <property type="entry name" value="ATPase_P-typ_TM_dom_sf"/>
</dbReference>
<evidence type="ECO:0000256" key="14">
    <source>
        <dbReference type="ARBA" id="ARBA00022989"/>
    </source>
</evidence>
<evidence type="ECO:0000256" key="2">
    <source>
        <dbReference type="ARBA" id="ARBA00004651"/>
    </source>
</evidence>
<feature type="transmembrane region" description="Helical" evidence="24">
    <location>
        <begin position="358"/>
        <end position="384"/>
    </location>
</feature>
<keyword evidence="27" id="KW-1185">Reference proteome</keyword>
<dbReference type="InterPro" id="IPR004014">
    <property type="entry name" value="ATPase_P-typ_cation-transptr_N"/>
</dbReference>
<dbReference type="InterPro" id="IPR018303">
    <property type="entry name" value="ATPase_P-typ_P_site"/>
</dbReference>
<protein>
    <recommendedName>
        <fullName evidence="20">P-type Na(+) transporter</fullName>
        <ecNumber evidence="20">7.2.2.3</ecNumber>
    </recommendedName>
</protein>
<comment type="catalytic activity">
    <reaction evidence="22">
        <text>Na(+)(in) + ATP + H2O = Na(+)(out) + ADP + phosphate + H(+)</text>
        <dbReference type="Rhea" id="RHEA:14633"/>
        <dbReference type="ChEBI" id="CHEBI:15377"/>
        <dbReference type="ChEBI" id="CHEBI:15378"/>
        <dbReference type="ChEBI" id="CHEBI:29101"/>
        <dbReference type="ChEBI" id="CHEBI:30616"/>
        <dbReference type="ChEBI" id="CHEBI:43474"/>
        <dbReference type="ChEBI" id="CHEBI:456216"/>
        <dbReference type="EC" id="7.2.2.3"/>
    </reaction>
    <physiologicalReaction direction="left-to-right" evidence="22">
        <dbReference type="Rhea" id="RHEA:14634"/>
    </physiologicalReaction>
</comment>
<evidence type="ECO:0000256" key="20">
    <source>
        <dbReference type="ARBA" id="ARBA00035029"/>
    </source>
</evidence>
<evidence type="ECO:0000256" key="23">
    <source>
        <dbReference type="SAM" id="MobiDB-lite"/>
    </source>
</evidence>
<dbReference type="EC" id="7.2.2.3" evidence="20"/>
<evidence type="ECO:0000256" key="22">
    <source>
        <dbReference type="ARBA" id="ARBA00049499"/>
    </source>
</evidence>
<feature type="region of interest" description="Disordered" evidence="23">
    <location>
        <begin position="1"/>
        <end position="57"/>
    </location>
</feature>
<evidence type="ECO:0000256" key="15">
    <source>
        <dbReference type="ARBA" id="ARBA00023053"/>
    </source>
</evidence>
<keyword evidence="15" id="KW-0915">Sodium</keyword>
<evidence type="ECO:0000256" key="16">
    <source>
        <dbReference type="ARBA" id="ARBA00023065"/>
    </source>
</evidence>
<evidence type="ECO:0000256" key="3">
    <source>
        <dbReference type="ARBA" id="ARBA00022448"/>
    </source>
</evidence>
<dbReference type="FunFam" id="3.40.50.1000:FF:000047">
    <property type="entry name" value="Sodium P-type ATPase"/>
    <property type="match status" value="1"/>
</dbReference>
<dbReference type="FunFam" id="2.70.150.10:FF:000160">
    <property type="entry name" value="Sarcoplasmic/endoplasmic reticulum calcium ATPase 1"/>
    <property type="match status" value="1"/>
</dbReference>
<dbReference type="InterPro" id="IPR044492">
    <property type="entry name" value="P_typ_ATPase_HD_dom"/>
</dbReference>
<dbReference type="PANTHER" id="PTHR42861">
    <property type="entry name" value="CALCIUM-TRANSPORTING ATPASE"/>
    <property type="match status" value="1"/>
</dbReference>
<keyword evidence="14 24" id="KW-1133">Transmembrane helix</keyword>
<evidence type="ECO:0000256" key="18">
    <source>
        <dbReference type="ARBA" id="ARBA00023201"/>
    </source>
</evidence>
<dbReference type="Proteomes" id="UP000799444">
    <property type="component" value="Unassembled WGS sequence"/>
</dbReference>
<dbReference type="Gene3D" id="3.40.50.1000">
    <property type="entry name" value="HAD superfamily/HAD-like"/>
    <property type="match status" value="1"/>
</dbReference>